<dbReference type="GO" id="GO:0005524">
    <property type="term" value="F:ATP binding"/>
    <property type="evidence" value="ECO:0007669"/>
    <property type="project" value="UniProtKB-KW"/>
</dbReference>
<dbReference type="InterPro" id="IPR027417">
    <property type="entry name" value="P-loop_NTPase"/>
</dbReference>
<dbReference type="GO" id="GO:0006400">
    <property type="term" value="P:tRNA modification"/>
    <property type="evidence" value="ECO:0007669"/>
    <property type="project" value="TreeGrafter"/>
</dbReference>
<keyword evidence="2 6" id="KW-0808">Transferase</keyword>
<accession>A0A2C5XHB6</accession>
<sequence>MLYYVLDFLHRDSISRRTPLHGEIPGQLAVELATRFNGEIINADAMQMYRGVPILTNKMSPAEQRGIPHHLLGHVSPAEAPCDVIDYECNATRIVAEIRSRGNLPILVGGTHYYLDSMLFTDILLPETRQGTLDPLPELEQPTDVLWRQLKECDPVMAHRWHPNDRRRIQRSLEIYLRTGRRASQYYAEQQQRKAMTKTGQDGWQNLLFWVHSDREVLRQRLEARVDDMVNNGMLHDVRQLYELKQEELAQGRPVNMSTGIWQSIGYKQLEPYIAAVCASHSPLDQPPQQAPLSTQAKELQQLKTQGIIDTKTATRRYAVNQTRWIRLKQIRRLADLGPAAMNSLYVVDSTDVTRFASNVVEPALDVTRRYLAGEPLPHPSEMSDRAKEVLAAAAPGPPSRTPCHRTCELCGTVCLTEELWKLHVNGAAHRNKAWMIKKVALVPVETPAVHVVQVESPSSIEIASLFS</sequence>
<comment type="catalytic activity">
    <reaction evidence="5">
        <text>adenosine(37) in tRNA + dimethylallyl diphosphate = N(6)-dimethylallyladenosine(37) in tRNA + diphosphate</text>
        <dbReference type="Rhea" id="RHEA:26482"/>
        <dbReference type="Rhea" id="RHEA-COMP:10162"/>
        <dbReference type="Rhea" id="RHEA-COMP:10375"/>
        <dbReference type="ChEBI" id="CHEBI:33019"/>
        <dbReference type="ChEBI" id="CHEBI:57623"/>
        <dbReference type="ChEBI" id="CHEBI:74411"/>
        <dbReference type="ChEBI" id="CHEBI:74415"/>
        <dbReference type="EC" id="2.5.1.75"/>
    </reaction>
</comment>
<protein>
    <recommendedName>
        <fullName evidence="5">tRNA dimethylallyltransferase</fullName>
        <ecNumber evidence="5">2.5.1.75</ecNumber>
    </recommendedName>
</protein>
<proteinExistence type="inferred from homology"/>
<dbReference type="Proteomes" id="UP000226192">
    <property type="component" value="Unassembled WGS sequence"/>
</dbReference>
<dbReference type="AlphaFoldDB" id="A0A2C5XHB6"/>
<dbReference type="OrthoDB" id="775260at2759"/>
<dbReference type="PANTHER" id="PTHR11088:SF89">
    <property type="entry name" value="TRNA DIMETHYLALLYLTRANSFERASE"/>
    <property type="match status" value="1"/>
</dbReference>
<evidence type="ECO:0000256" key="1">
    <source>
        <dbReference type="ARBA" id="ARBA00005842"/>
    </source>
</evidence>
<dbReference type="STRING" id="1399860.A0A2C5XHB6"/>
<dbReference type="InterPro" id="IPR039657">
    <property type="entry name" value="Dimethylallyltransferase"/>
</dbReference>
<reference evidence="7 8" key="1">
    <citation type="submission" date="2017-06" db="EMBL/GenBank/DDBJ databases">
        <title>Ant-infecting Ophiocordyceps genomes reveal a high diversity of potential behavioral manipulation genes and a possible major role for enterotoxins.</title>
        <authorList>
            <person name="De Bekker C."/>
            <person name="Evans H.C."/>
            <person name="Brachmann A."/>
            <person name="Hughes D.P."/>
        </authorList>
    </citation>
    <scope>NUCLEOTIDE SEQUENCE [LARGE SCALE GENOMIC DNA]</scope>
    <source>
        <strain evidence="7 8">Map64</strain>
    </source>
</reference>
<evidence type="ECO:0000256" key="6">
    <source>
        <dbReference type="RuleBase" id="RU003785"/>
    </source>
</evidence>
<dbReference type="SUPFAM" id="SSF52540">
    <property type="entry name" value="P-loop containing nucleoside triphosphate hydrolases"/>
    <property type="match status" value="1"/>
</dbReference>
<evidence type="ECO:0000256" key="4">
    <source>
        <dbReference type="ARBA" id="ARBA00022840"/>
    </source>
</evidence>
<keyword evidence="3 6" id="KW-0547">Nucleotide-binding</keyword>
<gene>
    <name evidence="7" type="ORF">CDD81_6862</name>
</gene>
<dbReference type="Pfam" id="PF01715">
    <property type="entry name" value="IPPT"/>
    <property type="match status" value="1"/>
</dbReference>
<dbReference type="PANTHER" id="PTHR11088">
    <property type="entry name" value="TRNA DIMETHYLALLYLTRANSFERASE"/>
    <property type="match status" value="1"/>
</dbReference>
<dbReference type="GO" id="GO:0005739">
    <property type="term" value="C:mitochondrion"/>
    <property type="evidence" value="ECO:0007669"/>
    <property type="project" value="TreeGrafter"/>
</dbReference>
<dbReference type="EMBL" id="NJET01000067">
    <property type="protein sequence ID" value="PHH62628.1"/>
    <property type="molecule type" value="Genomic_DNA"/>
</dbReference>
<evidence type="ECO:0000313" key="7">
    <source>
        <dbReference type="EMBL" id="PHH62628.1"/>
    </source>
</evidence>
<name>A0A2C5XHB6_9HYPO</name>
<dbReference type="Gene3D" id="3.40.50.300">
    <property type="entry name" value="P-loop containing nucleotide triphosphate hydrolases"/>
    <property type="match status" value="1"/>
</dbReference>
<dbReference type="Gene3D" id="1.10.20.140">
    <property type="match status" value="1"/>
</dbReference>
<keyword evidence="8" id="KW-1185">Reference proteome</keyword>
<keyword evidence="5" id="KW-0819">tRNA processing</keyword>
<dbReference type="EC" id="2.5.1.75" evidence="5"/>
<keyword evidence="4 6" id="KW-0067">ATP-binding</keyword>
<evidence type="ECO:0000313" key="8">
    <source>
        <dbReference type="Proteomes" id="UP000226192"/>
    </source>
</evidence>
<dbReference type="InterPro" id="IPR018022">
    <property type="entry name" value="IPT"/>
</dbReference>
<comment type="similarity">
    <text evidence="1 6">Belongs to the IPP transferase family.</text>
</comment>
<evidence type="ECO:0000256" key="5">
    <source>
        <dbReference type="RuleBase" id="RU003783"/>
    </source>
</evidence>
<dbReference type="GO" id="GO:0052381">
    <property type="term" value="F:tRNA dimethylallyltransferase activity"/>
    <property type="evidence" value="ECO:0007669"/>
    <property type="project" value="UniProtKB-EC"/>
</dbReference>
<evidence type="ECO:0000256" key="3">
    <source>
        <dbReference type="ARBA" id="ARBA00022741"/>
    </source>
</evidence>
<comment type="caution">
    <text evidence="7">The sequence shown here is derived from an EMBL/GenBank/DDBJ whole genome shotgun (WGS) entry which is preliminary data.</text>
</comment>
<evidence type="ECO:0000256" key="2">
    <source>
        <dbReference type="ARBA" id="ARBA00022679"/>
    </source>
</evidence>
<dbReference type="HAMAP" id="MF_00185">
    <property type="entry name" value="IPP_trans"/>
    <property type="match status" value="1"/>
</dbReference>
<organism evidence="7 8">
    <name type="scientific">Ophiocordyceps australis</name>
    <dbReference type="NCBI Taxonomy" id="1399860"/>
    <lineage>
        <taxon>Eukaryota</taxon>
        <taxon>Fungi</taxon>
        <taxon>Dikarya</taxon>
        <taxon>Ascomycota</taxon>
        <taxon>Pezizomycotina</taxon>
        <taxon>Sordariomycetes</taxon>
        <taxon>Hypocreomycetidae</taxon>
        <taxon>Hypocreales</taxon>
        <taxon>Ophiocordycipitaceae</taxon>
        <taxon>Ophiocordyceps</taxon>
    </lineage>
</organism>
<dbReference type="NCBIfam" id="TIGR00174">
    <property type="entry name" value="miaA"/>
    <property type="match status" value="1"/>
</dbReference>